<evidence type="ECO:0000313" key="1">
    <source>
        <dbReference type="EMBL" id="OTW50761.1"/>
    </source>
</evidence>
<dbReference type="RefSeq" id="WP_000668947.1">
    <property type="nucleotide sequence ID" value="NZ_NFCF01000063.1"/>
</dbReference>
<dbReference type="InterPro" id="IPR032787">
    <property type="entry name" value="Prok-E2_D"/>
</dbReference>
<accession>A0A242WCZ0</accession>
<comment type="caution">
    <text evidence="1">The sequence shown here is derived from an EMBL/GenBank/DDBJ whole genome shotgun (WGS) entry which is preliminary data.</text>
</comment>
<organism evidence="1 2">
    <name type="scientific">Bacillus thuringiensis serovar mexicanensis</name>
    <dbReference type="NCBI Taxonomy" id="180868"/>
    <lineage>
        <taxon>Bacteria</taxon>
        <taxon>Bacillati</taxon>
        <taxon>Bacillota</taxon>
        <taxon>Bacilli</taxon>
        <taxon>Bacillales</taxon>
        <taxon>Bacillaceae</taxon>
        <taxon>Bacillus</taxon>
        <taxon>Bacillus cereus group</taxon>
    </lineage>
</organism>
<proteinExistence type="predicted"/>
<sequence>MKFIYSFCDEPDKLHESNLKVIDNNIERDNFYITLEEFIRLVAGSYVLKDNDTYKSTLLPRNCIQYTTNTINKTWEIICDIPADYYDIKAFNDDTAYIEVGLPRLLIKYAIQETKENRFQLNRIHLYSLKGTASVEENTSLYKFPLSNVDSKGKMCTGTNSTYLFKNFTEIENLHNTFLFQTVFTNDYYNGSNVSSYSLDKLLENLEGKPFPEEWLYEGNLKLKDII</sequence>
<protein>
    <submittedName>
        <fullName evidence="1">Uncharacterized protein</fullName>
    </submittedName>
</protein>
<evidence type="ECO:0000313" key="2">
    <source>
        <dbReference type="Proteomes" id="UP000195152"/>
    </source>
</evidence>
<dbReference type="AlphaFoldDB" id="A0A242WCZ0"/>
<dbReference type="Pfam" id="PF14460">
    <property type="entry name" value="Prok-E2_D"/>
    <property type="match status" value="1"/>
</dbReference>
<gene>
    <name evidence="1" type="ORF">BK699_09410</name>
</gene>
<dbReference type="EMBL" id="NFCF01000063">
    <property type="protein sequence ID" value="OTW50761.1"/>
    <property type="molecule type" value="Genomic_DNA"/>
</dbReference>
<dbReference type="Proteomes" id="UP000195152">
    <property type="component" value="Unassembled WGS sequence"/>
</dbReference>
<name>A0A242WCZ0_BACTU</name>
<reference evidence="1 2" key="1">
    <citation type="submission" date="2016-10" db="EMBL/GenBank/DDBJ databases">
        <title>Comparative genomics of Bacillus thuringiensis reveals a path to pathogens against multiple invertebrate hosts.</title>
        <authorList>
            <person name="Zheng J."/>
            <person name="Gao Q."/>
            <person name="Liu H."/>
            <person name="Peng D."/>
            <person name="Ruan L."/>
            <person name="Sun M."/>
        </authorList>
    </citation>
    <scope>NUCLEOTIDE SEQUENCE [LARGE SCALE GENOMIC DNA]</scope>
    <source>
        <strain evidence="1">BGSC 4AC1</strain>
    </source>
</reference>